<dbReference type="InterPro" id="IPR000073">
    <property type="entry name" value="AB_hydrolase_1"/>
</dbReference>
<dbReference type="InterPro" id="IPR029058">
    <property type="entry name" value="AB_hydrolase_fold"/>
</dbReference>
<proteinExistence type="predicted"/>
<dbReference type="Pfam" id="PF12697">
    <property type="entry name" value="Abhydrolase_6"/>
    <property type="match status" value="1"/>
</dbReference>
<dbReference type="STRING" id="8469.M7AKF9"/>
<evidence type="ECO:0000313" key="2">
    <source>
        <dbReference type="EMBL" id="EMP24879.1"/>
    </source>
</evidence>
<dbReference type="GO" id="GO:0004622">
    <property type="term" value="F:phosphatidylcholine lysophospholipase activity"/>
    <property type="evidence" value="ECO:0007669"/>
    <property type="project" value="TreeGrafter"/>
</dbReference>
<keyword evidence="3" id="KW-1185">Reference proteome</keyword>
<feature type="domain" description="AB hydrolase-1" evidence="1">
    <location>
        <begin position="71"/>
        <end position="214"/>
    </location>
</feature>
<keyword evidence="2" id="KW-0378">Hydrolase</keyword>
<dbReference type="PANTHER" id="PTHR42886">
    <property type="entry name" value="RE40534P-RELATED"/>
    <property type="match status" value="1"/>
</dbReference>
<name>M7AKF9_CHEMY</name>
<dbReference type="Proteomes" id="UP000031443">
    <property type="component" value="Unassembled WGS sequence"/>
</dbReference>
<dbReference type="SUPFAM" id="SSF53474">
    <property type="entry name" value="alpha/beta-Hydrolases"/>
    <property type="match status" value="1"/>
</dbReference>
<dbReference type="AlphaFoldDB" id="M7AKF9"/>
<organism evidence="2 3">
    <name type="scientific">Chelonia mydas</name>
    <name type="common">Green sea-turtle</name>
    <name type="synonym">Chelonia agassizi</name>
    <dbReference type="NCBI Taxonomy" id="8469"/>
    <lineage>
        <taxon>Eukaryota</taxon>
        <taxon>Metazoa</taxon>
        <taxon>Chordata</taxon>
        <taxon>Craniata</taxon>
        <taxon>Vertebrata</taxon>
        <taxon>Euteleostomi</taxon>
        <taxon>Archelosauria</taxon>
        <taxon>Testudinata</taxon>
        <taxon>Testudines</taxon>
        <taxon>Cryptodira</taxon>
        <taxon>Durocryptodira</taxon>
        <taxon>Americhelydia</taxon>
        <taxon>Chelonioidea</taxon>
        <taxon>Cheloniidae</taxon>
        <taxon>Chelonia</taxon>
    </lineage>
</organism>
<dbReference type="GO" id="GO:0055088">
    <property type="term" value="P:lipid homeostasis"/>
    <property type="evidence" value="ECO:0007669"/>
    <property type="project" value="TreeGrafter"/>
</dbReference>
<dbReference type="PANTHER" id="PTHR42886:SF21">
    <property type="entry name" value="(LYSO)-N-ACYLPHOSPHATIDYLETHANOLAMINE LIPASE"/>
    <property type="match status" value="1"/>
</dbReference>
<dbReference type="Gene3D" id="3.40.50.1820">
    <property type="entry name" value="alpha/beta hydrolase"/>
    <property type="match status" value="1"/>
</dbReference>
<evidence type="ECO:0000313" key="3">
    <source>
        <dbReference type="Proteomes" id="UP000031443"/>
    </source>
</evidence>
<dbReference type="GO" id="GO:0006654">
    <property type="term" value="P:phosphatidic acid biosynthetic process"/>
    <property type="evidence" value="ECO:0007669"/>
    <property type="project" value="TreeGrafter"/>
</dbReference>
<reference evidence="3" key="1">
    <citation type="journal article" date="2013" name="Nat. Genet.">
        <title>The draft genomes of soft-shell turtle and green sea turtle yield insights into the development and evolution of the turtle-specific body plan.</title>
        <authorList>
            <person name="Wang Z."/>
            <person name="Pascual-Anaya J."/>
            <person name="Zadissa A."/>
            <person name="Li W."/>
            <person name="Niimura Y."/>
            <person name="Huang Z."/>
            <person name="Li C."/>
            <person name="White S."/>
            <person name="Xiong Z."/>
            <person name="Fang D."/>
            <person name="Wang B."/>
            <person name="Ming Y."/>
            <person name="Chen Y."/>
            <person name="Zheng Y."/>
            <person name="Kuraku S."/>
            <person name="Pignatelli M."/>
            <person name="Herrero J."/>
            <person name="Beal K."/>
            <person name="Nozawa M."/>
            <person name="Li Q."/>
            <person name="Wang J."/>
            <person name="Zhang H."/>
            <person name="Yu L."/>
            <person name="Shigenobu S."/>
            <person name="Wang J."/>
            <person name="Liu J."/>
            <person name="Flicek P."/>
            <person name="Searle S."/>
            <person name="Wang J."/>
            <person name="Kuratani S."/>
            <person name="Yin Y."/>
            <person name="Aken B."/>
            <person name="Zhang G."/>
            <person name="Irie N."/>
        </authorList>
    </citation>
    <scope>NUCLEOTIDE SEQUENCE [LARGE SCALE GENOMIC DNA]</scope>
</reference>
<dbReference type="GO" id="GO:0005811">
    <property type="term" value="C:lipid droplet"/>
    <property type="evidence" value="ECO:0007669"/>
    <property type="project" value="TreeGrafter"/>
</dbReference>
<protein>
    <submittedName>
        <fullName evidence="2">Abhydrolase domain-containing protein 4</fullName>
    </submittedName>
</protein>
<gene>
    <name evidence="2" type="ORF">UY3_18052</name>
</gene>
<dbReference type="GO" id="GO:0042171">
    <property type="term" value="F:lysophosphatidic acid acyltransferase activity"/>
    <property type="evidence" value="ECO:0007669"/>
    <property type="project" value="TreeGrafter"/>
</dbReference>
<dbReference type="EMBL" id="KB597323">
    <property type="protein sequence ID" value="EMP24879.1"/>
    <property type="molecule type" value="Genomic_DNA"/>
</dbReference>
<evidence type="ECO:0000259" key="1">
    <source>
        <dbReference type="Pfam" id="PF12697"/>
    </source>
</evidence>
<sequence length="247" mass="27188">MSAPRLRPQGWLSGWLPAWRPTSMSHLKNVEARILQCLQSRFVGRYVTLPDWARIWTVSLCPEQGGGRTPLVLVHGFGGGVGLWVLNLDRLGARRPLHAFDLLGFGRSSRPAFPRDAQGAEAEFVRYTTHPRLSSTPTALSPFSPLLPRPPPSIPARVPLGLSLGAPQGRIQPPPTWVKAMAAVLGRSNPLAVLRVAGPWGPGLVQRFRPDFKQKFAEFFEDDTIPEYIYHCNAQTPSLTPLHGAPC</sequence>
<dbReference type="GO" id="GO:0005739">
    <property type="term" value="C:mitochondrion"/>
    <property type="evidence" value="ECO:0007669"/>
    <property type="project" value="TreeGrafter"/>
</dbReference>
<accession>M7AKF9</accession>